<proteinExistence type="inferred from homology"/>
<evidence type="ECO:0000256" key="15">
    <source>
        <dbReference type="ARBA" id="ARBA00047174"/>
    </source>
</evidence>
<dbReference type="SUPFAM" id="SSF57180">
    <property type="entry name" value="Cellulose-binding domain"/>
    <property type="match status" value="1"/>
</dbReference>
<keyword evidence="9" id="KW-0503">Monooxygenase</keyword>
<feature type="domain" description="CBM1" evidence="16">
    <location>
        <begin position="630"/>
        <end position="667"/>
    </location>
</feature>
<evidence type="ECO:0000256" key="14">
    <source>
        <dbReference type="ARBA" id="ARBA00045077"/>
    </source>
</evidence>
<evidence type="ECO:0000256" key="11">
    <source>
        <dbReference type="ARBA" id="ARBA00023277"/>
    </source>
</evidence>
<evidence type="ECO:0000256" key="12">
    <source>
        <dbReference type="ARBA" id="ARBA00023326"/>
    </source>
</evidence>
<dbReference type="GO" id="GO:0030245">
    <property type="term" value="P:cellulose catabolic process"/>
    <property type="evidence" value="ECO:0007669"/>
    <property type="project" value="UniProtKB-KW"/>
</dbReference>
<dbReference type="CDD" id="cd21175">
    <property type="entry name" value="LPMO_AA9"/>
    <property type="match status" value="1"/>
</dbReference>
<dbReference type="EC" id="1.14.99.56" evidence="15"/>
<comment type="caution">
    <text evidence="17">The sequence shown here is derived from an EMBL/GenBank/DDBJ whole genome shotgun (WGS) entry which is preliminary data.</text>
</comment>
<dbReference type="Gene3D" id="2.70.50.70">
    <property type="match status" value="1"/>
</dbReference>
<accession>A0A507AW31</accession>
<reference evidence="17 18" key="1">
    <citation type="submission" date="2019-06" db="EMBL/GenBank/DDBJ databases">
        <title>Draft genome sequence of the filamentous fungus Phialemoniopsis curvata isolated from diesel fuel.</title>
        <authorList>
            <person name="Varaljay V.A."/>
            <person name="Lyon W.J."/>
            <person name="Crouch A.L."/>
            <person name="Drake C.E."/>
            <person name="Hollomon J.M."/>
            <person name="Nadeau L.J."/>
            <person name="Nunn H.S."/>
            <person name="Stevenson B.S."/>
            <person name="Bojanowski C.L."/>
            <person name="Crookes-Goodson W.J."/>
        </authorList>
    </citation>
    <scope>NUCLEOTIDE SEQUENCE [LARGE SCALE GENOMIC DNA]</scope>
    <source>
        <strain evidence="17 18">D216</strain>
    </source>
</reference>
<keyword evidence="4" id="KW-0479">Metal-binding</keyword>
<evidence type="ECO:0000259" key="16">
    <source>
        <dbReference type="PROSITE" id="PS51164"/>
    </source>
</evidence>
<evidence type="ECO:0000313" key="18">
    <source>
        <dbReference type="Proteomes" id="UP000319257"/>
    </source>
</evidence>
<evidence type="ECO:0000256" key="7">
    <source>
        <dbReference type="ARBA" id="ARBA00023002"/>
    </source>
</evidence>
<evidence type="ECO:0000256" key="6">
    <source>
        <dbReference type="ARBA" id="ARBA00023001"/>
    </source>
</evidence>
<dbReference type="Pfam" id="PF00734">
    <property type="entry name" value="CBM_1"/>
    <property type="match status" value="1"/>
</dbReference>
<dbReference type="AlphaFoldDB" id="A0A507AW31"/>
<keyword evidence="3" id="KW-0964">Secreted</keyword>
<dbReference type="Pfam" id="PF03443">
    <property type="entry name" value="AA9"/>
    <property type="match status" value="1"/>
</dbReference>
<dbReference type="InterPro" id="IPR035971">
    <property type="entry name" value="CBD_sf"/>
</dbReference>
<gene>
    <name evidence="17" type="ORF">E0L32_007421</name>
</gene>
<evidence type="ECO:0000256" key="9">
    <source>
        <dbReference type="ARBA" id="ARBA00023033"/>
    </source>
</evidence>
<dbReference type="SMART" id="SM00236">
    <property type="entry name" value="fCBD"/>
    <property type="match status" value="1"/>
</dbReference>
<dbReference type="GO" id="GO:0004497">
    <property type="term" value="F:monooxygenase activity"/>
    <property type="evidence" value="ECO:0007669"/>
    <property type="project" value="UniProtKB-KW"/>
</dbReference>
<dbReference type="GO" id="GO:0030248">
    <property type="term" value="F:cellulose binding"/>
    <property type="evidence" value="ECO:0007669"/>
    <property type="project" value="InterPro"/>
</dbReference>
<comment type="cofactor">
    <cofactor evidence="1">
        <name>Cu(2+)</name>
        <dbReference type="ChEBI" id="CHEBI:29036"/>
    </cofactor>
</comment>
<keyword evidence="12" id="KW-0624">Polysaccharide degradation</keyword>
<keyword evidence="6" id="KW-0136">Cellulose degradation</keyword>
<dbReference type="GO" id="GO:0005576">
    <property type="term" value="C:extracellular region"/>
    <property type="evidence" value="ECO:0007669"/>
    <property type="project" value="UniProtKB-SubCell"/>
</dbReference>
<keyword evidence="8" id="KW-0186">Copper</keyword>
<dbReference type="Gene3D" id="1.25.40.20">
    <property type="entry name" value="Ankyrin repeat-containing domain"/>
    <property type="match status" value="1"/>
</dbReference>
<evidence type="ECO:0000256" key="4">
    <source>
        <dbReference type="ARBA" id="ARBA00022723"/>
    </source>
</evidence>
<evidence type="ECO:0000256" key="3">
    <source>
        <dbReference type="ARBA" id="ARBA00022525"/>
    </source>
</evidence>
<keyword evidence="5" id="KW-0732">Signal</keyword>
<comment type="similarity">
    <text evidence="13">Belongs to the polysaccharide monooxygenase AA9 family.</text>
</comment>
<dbReference type="Proteomes" id="UP000319257">
    <property type="component" value="Unassembled WGS sequence"/>
</dbReference>
<dbReference type="STRING" id="1093900.A0A507AW31"/>
<keyword evidence="10" id="KW-1015">Disulfide bond</keyword>
<dbReference type="InterPro" id="IPR049892">
    <property type="entry name" value="AA9"/>
</dbReference>
<evidence type="ECO:0000256" key="13">
    <source>
        <dbReference type="ARBA" id="ARBA00044502"/>
    </source>
</evidence>
<name>A0A507AW31_9PEZI</name>
<organism evidence="17 18">
    <name type="scientific">Thyridium curvatum</name>
    <dbReference type="NCBI Taxonomy" id="1093900"/>
    <lineage>
        <taxon>Eukaryota</taxon>
        <taxon>Fungi</taxon>
        <taxon>Dikarya</taxon>
        <taxon>Ascomycota</taxon>
        <taxon>Pezizomycotina</taxon>
        <taxon>Sordariomycetes</taxon>
        <taxon>Sordariomycetidae</taxon>
        <taxon>Thyridiales</taxon>
        <taxon>Thyridiaceae</taxon>
        <taxon>Thyridium</taxon>
    </lineage>
</organism>
<dbReference type="PANTHER" id="PTHR33353:SF9">
    <property type="entry name" value="ENDOGLUCANASE II"/>
    <property type="match status" value="1"/>
</dbReference>
<keyword evidence="7" id="KW-0560">Oxidoreductase</keyword>
<evidence type="ECO:0000256" key="8">
    <source>
        <dbReference type="ARBA" id="ARBA00023008"/>
    </source>
</evidence>
<comment type="catalytic activity">
    <reaction evidence="14">
        <text>[(1-&gt;4)-beta-D-glucosyl]n+m + reduced acceptor + O2 = 4-dehydro-beta-D-glucosyl-[(1-&gt;4)-beta-D-glucosyl]n-1 + [(1-&gt;4)-beta-D-glucosyl]m + acceptor + H2O.</text>
        <dbReference type="EC" id="1.14.99.56"/>
    </reaction>
</comment>
<protein>
    <recommendedName>
        <fullName evidence="15">lytic cellulose monooxygenase (C4-dehydrogenating)</fullName>
        <ecNumber evidence="15">1.14.99.56</ecNumber>
    </recommendedName>
</protein>
<sequence length="667" mass="71031">MEFNLQVDLKRHHSLCFGSLDIVALDLHRTREPAPGLSQGCESGDVERIGTILREVARESACANRDLIIEGLDSCLFDAIASSHRPMVPVLFRYRTALRNSSFTIGLKLQDFSIWDDFFYHDHLDMNTYELLWRTLRVDVKSPVLVKWLLELGATPDRPNDRGLTPLGTCAIRELSPEIEQTIDHLLRCGADIRKEKSILHMAIRPTASGGVAMLKHLLSRGADPSYKDPDTGTPLHYAASLGKMEEAKVLAATEGVNLGPLGRGYGHSEILGCIEATYEWPLPPSTLYTMGCQGDRRSGAELRVRVYMVVLETRVYYLESRSCLDLVHAPEVWRQAFFSSYHTSTKMKSGILAVLAAVAVKQSAAHAIFQQLWVDGHGGQCGRIPSSNSPVTDVSSKDIVCNTGLSSAVGKCAVKAGSTVTVEMHQHADRSCTEEAIGGAHYGPVSVYLSKVSDAASADPSAGGWFKIFEDGWAKNPSGASGDDDRWGTKDLNTCCGRMDVKIPTDLANGDYLLRAEALALHSAMSSGGAQFYMTCFQLTVSGGSGSASPATVKFPGAYSASDPGILINIHAPLSSYKVPGPAVYSGGSTKTAGSACTGCESTCKSGSGPSGTVNPSQPTSPGGGGGGCTVAKFQQCGGTGYTGCTTCASGSTCSAVSPPYYYQCV</sequence>
<dbReference type="InParanoid" id="A0A507AW31"/>
<dbReference type="GeneID" id="41974868"/>
<keyword evidence="11" id="KW-0119">Carbohydrate metabolism</keyword>
<dbReference type="InterPro" id="IPR005103">
    <property type="entry name" value="AA9_LPMO"/>
</dbReference>
<dbReference type="PROSITE" id="PS51164">
    <property type="entry name" value="CBM1_2"/>
    <property type="match status" value="1"/>
</dbReference>
<evidence type="ECO:0000256" key="5">
    <source>
        <dbReference type="ARBA" id="ARBA00022729"/>
    </source>
</evidence>
<dbReference type="OrthoDB" id="3238762at2759"/>
<dbReference type="SUPFAM" id="SSF48403">
    <property type="entry name" value="Ankyrin repeat"/>
    <property type="match status" value="1"/>
</dbReference>
<dbReference type="EMBL" id="SKBQ01000045">
    <property type="protein sequence ID" value="TPX11923.1"/>
    <property type="molecule type" value="Genomic_DNA"/>
</dbReference>
<dbReference type="RefSeq" id="XP_030993634.1">
    <property type="nucleotide sequence ID" value="XM_031142163.1"/>
</dbReference>
<evidence type="ECO:0000256" key="2">
    <source>
        <dbReference type="ARBA" id="ARBA00004613"/>
    </source>
</evidence>
<keyword evidence="18" id="KW-1185">Reference proteome</keyword>
<dbReference type="PANTHER" id="PTHR33353">
    <property type="entry name" value="PUTATIVE (AFU_ORTHOLOGUE AFUA_1G12560)-RELATED"/>
    <property type="match status" value="1"/>
</dbReference>
<dbReference type="InterPro" id="IPR000254">
    <property type="entry name" value="CBD"/>
</dbReference>
<evidence type="ECO:0000313" key="17">
    <source>
        <dbReference type="EMBL" id="TPX11923.1"/>
    </source>
</evidence>
<dbReference type="InterPro" id="IPR036770">
    <property type="entry name" value="Ankyrin_rpt-contain_sf"/>
</dbReference>
<dbReference type="GO" id="GO:0046872">
    <property type="term" value="F:metal ion binding"/>
    <property type="evidence" value="ECO:0007669"/>
    <property type="project" value="UniProtKB-KW"/>
</dbReference>
<evidence type="ECO:0000256" key="1">
    <source>
        <dbReference type="ARBA" id="ARBA00001973"/>
    </source>
</evidence>
<comment type="subcellular location">
    <subcellularLocation>
        <location evidence="2">Secreted</location>
    </subcellularLocation>
</comment>
<evidence type="ECO:0000256" key="10">
    <source>
        <dbReference type="ARBA" id="ARBA00023157"/>
    </source>
</evidence>